<sequence length="272" mass="30104">MQRNIDDHWKRSYWQKEAGNRAPVAPSDPAGGRDLNHVLHQVARGLLQELATLGPDQRQLRVFRTMSLLEANEILEWLGRGRLAGTEAWIQQHGGQAGLAPQFHAAAGEDESQVGTMPISGHLGGMDQSYSYYKTHHDAYYLQTPGNGRRDPAGRPDVRVLEFTLKPGAHRLLFSPRFMALTGAAGSAERTPGALRKIYGHKAPPEHFQTAPAAEGNLPGYVGMKLESRADFSLAVGNDTAVTQLLFQLFVQDVRDVTKRASDRWNSETTHY</sequence>
<protein>
    <submittedName>
        <fullName evidence="1">Uncharacterized protein</fullName>
    </submittedName>
</protein>
<accession>A0A9W6SM95</accession>
<gene>
    <name evidence="1" type="ORF">Afil01_33020</name>
</gene>
<proteinExistence type="predicted"/>
<dbReference type="EMBL" id="BSTX01000002">
    <property type="protein sequence ID" value="GLZ78495.1"/>
    <property type="molecule type" value="Genomic_DNA"/>
</dbReference>
<evidence type="ECO:0000313" key="1">
    <source>
        <dbReference type="EMBL" id="GLZ78495.1"/>
    </source>
</evidence>
<reference evidence="1" key="1">
    <citation type="submission" date="2023-03" db="EMBL/GenBank/DDBJ databases">
        <title>Actinorhabdospora filicis NBRC 111898.</title>
        <authorList>
            <person name="Ichikawa N."/>
            <person name="Sato H."/>
            <person name="Tonouchi N."/>
        </authorList>
    </citation>
    <scope>NUCLEOTIDE SEQUENCE</scope>
    <source>
        <strain evidence="1">NBRC 111898</strain>
    </source>
</reference>
<dbReference type="AlphaFoldDB" id="A0A9W6SM95"/>
<dbReference type="RefSeq" id="WP_285663648.1">
    <property type="nucleotide sequence ID" value="NZ_BSTX01000002.1"/>
</dbReference>
<dbReference type="Proteomes" id="UP001165079">
    <property type="component" value="Unassembled WGS sequence"/>
</dbReference>
<organism evidence="1 2">
    <name type="scientific">Actinorhabdospora filicis</name>
    <dbReference type="NCBI Taxonomy" id="1785913"/>
    <lineage>
        <taxon>Bacteria</taxon>
        <taxon>Bacillati</taxon>
        <taxon>Actinomycetota</taxon>
        <taxon>Actinomycetes</taxon>
        <taxon>Micromonosporales</taxon>
        <taxon>Micromonosporaceae</taxon>
        <taxon>Actinorhabdospora</taxon>
    </lineage>
</organism>
<evidence type="ECO:0000313" key="2">
    <source>
        <dbReference type="Proteomes" id="UP001165079"/>
    </source>
</evidence>
<comment type="caution">
    <text evidence="1">The sequence shown here is derived from an EMBL/GenBank/DDBJ whole genome shotgun (WGS) entry which is preliminary data.</text>
</comment>
<keyword evidence="2" id="KW-1185">Reference proteome</keyword>
<name>A0A9W6SM95_9ACTN</name>